<accession>R7VJU3</accession>
<dbReference type="Proteomes" id="UP000014760">
    <property type="component" value="Unassembled WGS sequence"/>
</dbReference>
<evidence type="ECO:0000313" key="3">
    <source>
        <dbReference type="EnsemblMetazoa" id="CapteP177430"/>
    </source>
</evidence>
<feature type="coiled-coil region" evidence="1">
    <location>
        <begin position="250"/>
        <end position="354"/>
    </location>
</feature>
<keyword evidence="1" id="KW-0175">Coiled coil</keyword>
<dbReference type="PANTHER" id="PTHR16275">
    <property type="entry name" value="COILED-COIL DOMAIN-CONTAINING PROTEIN 40"/>
    <property type="match status" value="1"/>
</dbReference>
<feature type="coiled-coil region" evidence="1">
    <location>
        <begin position="595"/>
        <end position="676"/>
    </location>
</feature>
<reference evidence="2 4" key="2">
    <citation type="journal article" date="2013" name="Nature">
        <title>Insights into bilaterian evolution from three spiralian genomes.</title>
        <authorList>
            <person name="Simakov O."/>
            <person name="Marletaz F."/>
            <person name="Cho S.J."/>
            <person name="Edsinger-Gonzales E."/>
            <person name="Havlak P."/>
            <person name="Hellsten U."/>
            <person name="Kuo D.H."/>
            <person name="Larsson T."/>
            <person name="Lv J."/>
            <person name="Arendt D."/>
            <person name="Savage R."/>
            <person name="Osoegawa K."/>
            <person name="de Jong P."/>
            <person name="Grimwood J."/>
            <person name="Chapman J.A."/>
            <person name="Shapiro H."/>
            <person name="Aerts A."/>
            <person name="Otillar R.P."/>
            <person name="Terry A.Y."/>
            <person name="Boore J.L."/>
            <person name="Grigoriev I.V."/>
            <person name="Lindberg D.R."/>
            <person name="Seaver E.C."/>
            <person name="Weisblat D.A."/>
            <person name="Putnam N.H."/>
            <person name="Rokhsar D.S."/>
        </authorList>
    </citation>
    <scope>NUCLEOTIDE SEQUENCE</scope>
    <source>
        <strain evidence="2 4">I ESC-2004</strain>
    </source>
</reference>
<keyword evidence="4" id="KW-1185">Reference proteome</keyword>
<dbReference type="HOGENOM" id="CLU_008826_1_0_1"/>
<gene>
    <name evidence="2" type="ORF">CAPTEDRAFT_177430</name>
</gene>
<feature type="coiled-coil region" evidence="1">
    <location>
        <begin position="138"/>
        <end position="200"/>
    </location>
</feature>
<protein>
    <recommendedName>
        <fullName evidence="5">Coiled-coil domain-containing protein 40</fullName>
    </recommendedName>
</protein>
<dbReference type="STRING" id="283909.R7VJU3"/>
<reference evidence="3" key="3">
    <citation type="submission" date="2015-06" db="UniProtKB">
        <authorList>
            <consortium name="EnsemblMetazoa"/>
        </authorList>
    </citation>
    <scope>IDENTIFICATION</scope>
</reference>
<name>R7VJU3_CAPTE</name>
<dbReference type="OrthoDB" id="188741at2759"/>
<proteinExistence type="predicted"/>
<organism evidence="2">
    <name type="scientific">Capitella teleta</name>
    <name type="common">Polychaete worm</name>
    <dbReference type="NCBI Taxonomy" id="283909"/>
    <lineage>
        <taxon>Eukaryota</taxon>
        <taxon>Metazoa</taxon>
        <taxon>Spiralia</taxon>
        <taxon>Lophotrochozoa</taxon>
        <taxon>Annelida</taxon>
        <taxon>Polychaeta</taxon>
        <taxon>Sedentaria</taxon>
        <taxon>Scolecida</taxon>
        <taxon>Capitellidae</taxon>
        <taxon>Capitella</taxon>
    </lineage>
</organism>
<evidence type="ECO:0000313" key="2">
    <source>
        <dbReference type="EMBL" id="ELU16791.1"/>
    </source>
</evidence>
<reference evidence="4" key="1">
    <citation type="submission" date="2012-12" db="EMBL/GenBank/DDBJ databases">
        <authorList>
            <person name="Hellsten U."/>
            <person name="Grimwood J."/>
            <person name="Chapman J.A."/>
            <person name="Shapiro H."/>
            <person name="Aerts A."/>
            <person name="Otillar R.P."/>
            <person name="Terry A.Y."/>
            <person name="Boore J.L."/>
            <person name="Simakov O."/>
            <person name="Marletaz F."/>
            <person name="Cho S.-J."/>
            <person name="Edsinger-Gonzales E."/>
            <person name="Havlak P."/>
            <person name="Kuo D.-H."/>
            <person name="Larsson T."/>
            <person name="Lv J."/>
            <person name="Arendt D."/>
            <person name="Savage R."/>
            <person name="Osoegawa K."/>
            <person name="de Jong P."/>
            <person name="Lindberg D.R."/>
            <person name="Seaver E.C."/>
            <person name="Weisblat D.A."/>
            <person name="Putnam N.H."/>
            <person name="Grigoriev I.V."/>
            <person name="Rokhsar D.S."/>
        </authorList>
    </citation>
    <scope>NUCLEOTIDE SEQUENCE</scope>
    <source>
        <strain evidence="4">I ESC-2004</strain>
    </source>
</reference>
<dbReference type="FunCoup" id="R7VJU3">
    <property type="interactions" value="80"/>
</dbReference>
<dbReference type="GO" id="GO:0035082">
    <property type="term" value="P:axoneme assembly"/>
    <property type="evidence" value="ECO:0007669"/>
    <property type="project" value="InterPro"/>
</dbReference>
<dbReference type="GO" id="GO:0005737">
    <property type="term" value="C:cytoplasm"/>
    <property type="evidence" value="ECO:0007669"/>
    <property type="project" value="TreeGrafter"/>
</dbReference>
<dbReference type="EnsemblMetazoa" id="CapteT177430">
    <property type="protein sequence ID" value="CapteP177430"/>
    <property type="gene ID" value="CapteG177430"/>
</dbReference>
<evidence type="ECO:0000313" key="4">
    <source>
        <dbReference type="Proteomes" id="UP000014760"/>
    </source>
</evidence>
<dbReference type="Pfam" id="PF08647">
    <property type="entry name" value="BRE1"/>
    <property type="match status" value="1"/>
</dbReference>
<sequence>MVVLDPDHPLMKRFQTALKNHLDKQNEKVSMELRELMESCKSKHKEREDAGIDLYGVQQELARHQMMLEKEHDEFSKTKQIRSQVEQELNDVRNMYKDNQTKVNDERKKGSELMQEVENLALRLFYMEAAKEDVRSDIAVMKRAAEKADVEVTKAESEKQKQDIFVNRLVERVDRLREDMAMYEAQLNAQTEETKAAKEALSEAFMEVENITLEKKQLFQQWNSSLIGMKRRDEAHSAMQEALNLQNQKIRSLLTEIEGYKKSITKEQEQNEKLMLIFAKTDADIATMKKLLAQCQAKQEALKNEYSTYTRMLHETEQALNRATTDKTLRTNEVNALRKQIEHEYQARVELEDMILEKMRTQLTIDKGSKYTNKLTKKMREITRDLESQMANVENDISKSMLEVSHTRTRSDRMKKIAEALDDDIKSKNDIISKSETEIVKRNAIVERKQGVIDQYNKKLELMISQAGGVELGPLEITINSLQKSIEAEEQEITELQQMWLRDQSELVRLSKDKDKQSGDVVNLKKQLTILSQKKLRIEGDINRQTTDTAEIERSICNMRNDIIKLNILLHKESGIQQELEQGNVLIEGDFVGVLKEAEMESIQMQESLDSLNEEKERLLNSLVEAERQIMLWEKKTQLARETRAAVDSEVGQGEMRSMKAEIHRMQVRHSQLMKQQERMIQEMEKAVSRRDTIVTRGDAQSKMNKKVITKGTFKRQMVELKKKVKATIQEANSCDQEIQVLREHQQDLSRQIEERQMNVQQLQETSDALDGDLDRMVDNKNKNMADLLAKQQKTKYYIQAKDNRYTRLCKTNSALEAESQKQVERMQNLSAIVDRLIQDYPHAQPSLKRVLLSFGSRALTADGN</sequence>
<dbReference type="PANTHER" id="PTHR16275:SF8">
    <property type="entry name" value="COILED-COIL DOMAIN-CONTAINING PROTEIN 40"/>
    <property type="match status" value="1"/>
</dbReference>
<feature type="coiled-coil region" evidence="1">
    <location>
        <begin position="718"/>
        <end position="766"/>
    </location>
</feature>
<dbReference type="InterPro" id="IPR037386">
    <property type="entry name" value="CCDC40"/>
</dbReference>
<dbReference type="OMA" id="RMQRIQK"/>
<dbReference type="EMBL" id="AMQN01004215">
    <property type="status" value="NOT_ANNOTATED_CDS"/>
    <property type="molecule type" value="Genomic_DNA"/>
</dbReference>
<evidence type="ECO:0008006" key="5">
    <source>
        <dbReference type="Google" id="ProtNLM"/>
    </source>
</evidence>
<dbReference type="AlphaFoldDB" id="R7VJU3"/>
<dbReference type="EMBL" id="KB292914">
    <property type="protein sequence ID" value="ELU16791.1"/>
    <property type="molecule type" value="Genomic_DNA"/>
</dbReference>
<evidence type="ECO:0000256" key="1">
    <source>
        <dbReference type="SAM" id="Coils"/>
    </source>
</evidence>